<dbReference type="Proteomes" id="UP000054485">
    <property type="component" value="Unassembled WGS sequence"/>
</dbReference>
<organism evidence="2 3">
    <name type="scientific">Suillus luteus UH-Slu-Lm8-n1</name>
    <dbReference type="NCBI Taxonomy" id="930992"/>
    <lineage>
        <taxon>Eukaryota</taxon>
        <taxon>Fungi</taxon>
        <taxon>Dikarya</taxon>
        <taxon>Basidiomycota</taxon>
        <taxon>Agaricomycotina</taxon>
        <taxon>Agaricomycetes</taxon>
        <taxon>Agaricomycetidae</taxon>
        <taxon>Boletales</taxon>
        <taxon>Suillineae</taxon>
        <taxon>Suillaceae</taxon>
        <taxon>Suillus</taxon>
    </lineage>
</organism>
<keyword evidence="3" id="KW-1185">Reference proteome</keyword>
<feature type="compositionally biased region" description="Low complexity" evidence="1">
    <location>
        <begin position="65"/>
        <end position="74"/>
    </location>
</feature>
<dbReference type="InParanoid" id="A0A0C9ZQT0"/>
<proteinExistence type="predicted"/>
<protein>
    <submittedName>
        <fullName evidence="2">Uncharacterized protein</fullName>
    </submittedName>
</protein>
<feature type="region of interest" description="Disordered" evidence="1">
    <location>
        <begin position="260"/>
        <end position="293"/>
    </location>
</feature>
<dbReference type="OrthoDB" id="2666835at2759"/>
<feature type="region of interest" description="Disordered" evidence="1">
    <location>
        <begin position="1"/>
        <end position="87"/>
    </location>
</feature>
<dbReference type="EMBL" id="KN836746">
    <property type="protein sequence ID" value="KIK31686.1"/>
    <property type="molecule type" value="Genomic_DNA"/>
</dbReference>
<name>A0A0C9ZQT0_9AGAM</name>
<evidence type="ECO:0000313" key="3">
    <source>
        <dbReference type="Proteomes" id="UP000054485"/>
    </source>
</evidence>
<feature type="compositionally biased region" description="Polar residues" evidence="1">
    <location>
        <begin position="282"/>
        <end position="293"/>
    </location>
</feature>
<reference evidence="3" key="2">
    <citation type="submission" date="2015-01" db="EMBL/GenBank/DDBJ databases">
        <title>Evolutionary Origins and Diversification of the Mycorrhizal Mutualists.</title>
        <authorList>
            <consortium name="DOE Joint Genome Institute"/>
            <consortium name="Mycorrhizal Genomics Consortium"/>
            <person name="Kohler A."/>
            <person name="Kuo A."/>
            <person name="Nagy L.G."/>
            <person name="Floudas D."/>
            <person name="Copeland A."/>
            <person name="Barry K.W."/>
            <person name="Cichocki N."/>
            <person name="Veneault-Fourrey C."/>
            <person name="LaButti K."/>
            <person name="Lindquist E.A."/>
            <person name="Lipzen A."/>
            <person name="Lundell T."/>
            <person name="Morin E."/>
            <person name="Murat C."/>
            <person name="Riley R."/>
            <person name="Ohm R."/>
            <person name="Sun H."/>
            <person name="Tunlid A."/>
            <person name="Henrissat B."/>
            <person name="Grigoriev I.V."/>
            <person name="Hibbett D.S."/>
            <person name="Martin F."/>
        </authorList>
    </citation>
    <scope>NUCLEOTIDE SEQUENCE [LARGE SCALE GENOMIC DNA]</scope>
    <source>
        <strain evidence="3">UH-Slu-Lm8-n1</strain>
    </source>
</reference>
<dbReference type="AlphaFoldDB" id="A0A0C9ZQT0"/>
<evidence type="ECO:0000256" key="1">
    <source>
        <dbReference type="SAM" id="MobiDB-lite"/>
    </source>
</evidence>
<sequence length="293" mass="32011">MLSCLTSPPIGNPIRGSNPLHQSRMGRTSGRVQRKLEQGPDAVPDFSRTPSRHSSLSKHHKRSRSPPSSDNSYDSSDDDILAPVTPPPMLRNLAEFVKTAKERPEPYKRTSPNVIERLCGEECSGCNGPKIPLDNPPQDKARLARTLKSLSPEARAQAVVAIGADVEWRRARAVTTALKIDAIEQHRKFMCLTLECEAKAYVNAVSEPFETSIEALANSTTSRIDDEKSCSVATYEHDLKSFATADKAFDNAEDLTMQFMDSDASATSSDEDNSGDSFGSMCGNSRTSTESDD</sequence>
<evidence type="ECO:0000313" key="2">
    <source>
        <dbReference type="EMBL" id="KIK31686.1"/>
    </source>
</evidence>
<reference evidence="2 3" key="1">
    <citation type="submission" date="2014-04" db="EMBL/GenBank/DDBJ databases">
        <authorList>
            <consortium name="DOE Joint Genome Institute"/>
            <person name="Kuo A."/>
            <person name="Ruytinx J."/>
            <person name="Rineau F."/>
            <person name="Colpaert J."/>
            <person name="Kohler A."/>
            <person name="Nagy L.G."/>
            <person name="Floudas D."/>
            <person name="Copeland A."/>
            <person name="Barry K.W."/>
            <person name="Cichocki N."/>
            <person name="Veneault-Fourrey C."/>
            <person name="LaButti K."/>
            <person name="Lindquist E.A."/>
            <person name="Lipzen A."/>
            <person name="Lundell T."/>
            <person name="Morin E."/>
            <person name="Murat C."/>
            <person name="Sun H."/>
            <person name="Tunlid A."/>
            <person name="Henrissat B."/>
            <person name="Grigoriev I.V."/>
            <person name="Hibbett D.S."/>
            <person name="Martin F."/>
            <person name="Nordberg H.P."/>
            <person name="Cantor M.N."/>
            <person name="Hua S.X."/>
        </authorList>
    </citation>
    <scope>NUCLEOTIDE SEQUENCE [LARGE SCALE GENOMIC DNA]</scope>
    <source>
        <strain evidence="2 3">UH-Slu-Lm8-n1</strain>
    </source>
</reference>
<gene>
    <name evidence="2" type="ORF">CY34DRAFT_111276</name>
</gene>
<dbReference type="HOGENOM" id="CLU_081929_0_0_1"/>
<accession>A0A0C9ZQT0</accession>
<feature type="compositionally biased region" description="Basic residues" evidence="1">
    <location>
        <begin position="55"/>
        <end position="64"/>
    </location>
</feature>